<feature type="domain" description="Reverse transcriptase Ty1/copia-type" evidence="1">
    <location>
        <begin position="13"/>
        <end position="101"/>
    </location>
</feature>
<dbReference type="SUPFAM" id="SSF56672">
    <property type="entry name" value="DNA/RNA polymerases"/>
    <property type="match status" value="2"/>
</dbReference>
<dbReference type="PANTHER" id="PTHR11439">
    <property type="entry name" value="GAG-POL-RELATED RETROTRANSPOSON"/>
    <property type="match status" value="1"/>
</dbReference>
<dbReference type="Pfam" id="PF07727">
    <property type="entry name" value="RVT_2"/>
    <property type="match status" value="1"/>
</dbReference>
<dbReference type="InterPro" id="IPR043502">
    <property type="entry name" value="DNA/RNA_pol_sf"/>
</dbReference>
<reference evidence="2 3" key="1">
    <citation type="journal article" date="2021" name="Commun. Biol.">
        <title>The genome of Shorea leprosula (Dipterocarpaceae) highlights the ecological relevance of drought in aseasonal tropical rainforests.</title>
        <authorList>
            <person name="Ng K.K.S."/>
            <person name="Kobayashi M.J."/>
            <person name="Fawcett J.A."/>
            <person name="Hatakeyama M."/>
            <person name="Paape T."/>
            <person name="Ng C.H."/>
            <person name="Ang C.C."/>
            <person name="Tnah L.H."/>
            <person name="Lee C.T."/>
            <person name="Nishiyama T."/>
            <person name="Sese J."/>
            <person name="O'Brien M.J."/>
            <person name="Copetti D."/>
            <person name="Mohd Noor M.I."/>
            <person name="Ong R.C."/>
            <person name="Putra M."/>
            <person name="Sireger I.Z."/>
            <person name="Indrioko S."/>
            <person name="Kosugi Y."/>
            <person name="Izuno A."/>
            <person name="Isagi Y."/>
            <person name="Lee S.L."/>
            <person name="Shimizu K.K."/>
        </authorList>
    </citation>
    <scope>NUCLEOTIDE SEQUENCE [LARGE SCALE GENOMIC DNA]</scope>
    <source>
        <strain evidence="2">214</strain>
    </source>
</reference>
<accession>A0AAV5JX23</accession>
<protein>
    <recommendedName>
        <fullName evidence="1">Reverse transcriptase Ty1/copia-type domain-containing protein</fullName>
    </recommendedName>
</protein>
<comment type="caution">
    <text evidence="2">The sequence shown here is derived from an EMBL/GenBank/DDBJ whole genome shotgun (WGS) entry which is preliminary data.</text>
</comment>
<dbReference type="AlphaFoldDB" id="A0AAV5JX23"/>
<proteinExistence type="predicted"/>
<gene>
    <name evidence="2" type="ORF">SLEP1_g27621</name>
</gene>
<keyword evidence="3" id="KW-1185">Reference proteome</keyword>
<dbReference type="EMBL" id="BPVZ01000047">
    <property type="protein sequence ID" value="GKV17068.1"/>
    <property type="molecule type" value="Genomic_DNA"/>
</dbReference>
<evidence type="ECO:0000313" key="3">
    <source>
        <dbReference type="Proteomes" id="UP001054252"/>
    </source>
</evidence>
<dbReference type="InterPro" id="IPR013103">
    <property type="entry name" value="RVT_2"/>
</dbReference>
<evidence type="ECO:0000259" key="1">
    <source>
        <dbReference type="Pfam" id="PF07727"/>
    </source>
</evidence>
<sequence>MSDEFSALVRQGTWDLVPPNSNQHLIGCKWVFRLKRAKDGSIEWYKARLVAKGFHQWPSYDYFNTFGQVIKPTTIRIVLSLVVSKRWPICQLDVNNAFLHDAKPVSTPLALHLDLHSTSDNALSDGSHYRQLIGALQYLSLTWPDLSFAINWAADRSTMISTTGYLVFLGQNPISWRAAKQKAIAHSSTEAEYQALAVATSELVWIKNLLVELGVPCPQSLALFCDNVGATYLSLNPVLHSRMKHIAIDLHFVHDLVDKGVFHVSHISSQDQLADGLTKPLSSSRFTHLRSKIDVADGTTILRGRVKETESIGVIT</sequence>
<name>A0AAV5JX23_9ROSI</name>
<dbReference type="CDD" id="cd09272">
    <property type="entry name" value="RNase_HI_RT_Ty1"/>
    <property type="match status" value="1"/>
</dbReference>
<organism evidence="2 3">
    <name type="scientific">Rubroshorea leprosula</name>
    <dbReference type="NCBI Taxonomy" id="152421"/>
    <lineage>
        <taxon>Eukaryota</taxon>
        <taxon>Viridiplantae</taxon>
        <taxon>Streptophyta</taxon>
        <taxon>Embryophyta</taxon>
        <taxon>Tracheophyta</taxon>
        <taxon>Spermatophyta</taxon>
        <taxon>Magnoliopsida</taxon>
        <taxon>eudicotyledons</taxon>
        <taxon>Gunneridae</taxon>
        <taxon>Pentapetalae</taxon>
        <taxon>rosids</taxon>
        <taxon>malvids</taxon>
        <taxon>Malvales</taxon>
        <taxon>Dipterocarpaceae</taxon>
        <taxon>Rubroshorea</taxon>
    </lineage>
</organism>
<dbReference type="PANTHER" id="PTHR11439:SF467">
    <property type="entry name" value="INTEGRASE CATALYTIC DOMAIN-CONTAINING PROTEIN"/>
    <property type="match status" value="1"/>
</dbReference>
<evidence type="ECO:0000313" key="2">
    <source>
        <dbReference type="EMBL" id="GKV17068.1"/>
    </source>
</evidence>
<dbReference type="Proteomes" id="UP001054252">
    <property type="component" value="Unassembled WGS sequence"/>
</dbReference>